<name>A0A2P5EVP1_TREOI</name>
<dbReference type="EMBL" id="JXTC01000092">
    <property type="protein sequence ID" value="PON89599.1"/>
    <property type="molecule type" value="Genomic_DNA"/>
</dbReference>
<evidence type="ECO:0000313" key="1">
    <source>
        <dbReference type="EMBL" id="PON89599.1"/>
    </source>
</evidence>
<evidence type="ECO:0000313" key="2">
    <source>
        <dbReference type="Proteomes" id="UP000237000"/>
    </source>
</evidence>
<gene>
    <name evidence="1" type="ORF">TorRG33x02_145810</name>
</gene>
<dbReference type="AlphaFoldDB" id="A0A2P5EVP1"/>
<proteinExistence type="predicted"/>
<dbReference type="Proteomes" id="UP000237000">
    <property type="component" value="Unassembled WGS sequence"/>
</dbReference>
<reference evidence="2" key="1">
    <citation type="submission" date="2016-06" db="EMBL/GenBank/DDBJ databases">
        <title>Parallel loss of symbiosis genes in relatives of nitrogen-fixing non-legume Parasponia.</title>
        <authorList>
            <person name="Van Velzen R."/>
            <person name="Holmer R."/>
            <person name="Bu F."/>
            <person name="Rutten L."/>
            <person name="Van Zeijl A."/>
            <person name="Liu W."/>
            <person name="Santuari L."/>
            <person name="Cao Q."/>
            <person name="Sharma T."/>
            <person name="Shen D."/>
            <person name="Roswanjaya Y."/>
            <person name="Wardhani T."/>
            <person name="Kalhor M.S."/>
            <person name="Jansen J."/>
            <person name="Van den Hoogen J."/>
            <person name="Gungor B."/>
            <person name="Hartog M."/>
            <person name="Hontelez J."/>
            <person name="Verver J."/>
            <person name="Yang W.-C."/>
            <person name="Schijlen E."/>
            <person name="Repin R."/>
            <person name="Schilthuizen M."/>
            <person name="Schranz E."/>
            <person name="Heidstra R."/>
            <person name="Miyata K."/>
            <person name="Fedorova E."/>
            <person name="Kohlen W."/>
            <person name="Bisseling T."/>
            <person name="Smit S."/>
            <person name="Geurts R."/>
        </authorList>
    </citation>
    <scope>NUCLEOTIDE SEQUENCE [LARGE SCALE GENOMIC DNA]</scope>
    <source>
        <strain evidence="2">cv. RG33-2</strain>
    </source>
</reference>
<dbReference type="InParanoid" id="A0A2P5EVP1"/>
<comment type="caution">
    <text evidence="1">The sequence shown here is derived from an EMBL/GenBank/DDBJ whole genome shotgun (WGS) entry which is preliminary data.</text>
</comment>
<keyword evidence="2" id="KW-1185">Reference proteome</keyword>
<protein>
    <submittedName>
        <fullName evidence="1">Uncharacterized protein</fullName>
    </submittedName>
</protein>
<organism evidence="1 2">
    <name type="scientific">Trema orientale</name>
    <name type="common">Charcoal tree</name>
    <name type="synonym">Celtis orientalis</name>
    <dbReference type="NCBI Taxonomy" id="63057"/>
    <lineage>
        <taxon>Eukaryota</taxon>
        <taxon>Viridiplantae</taxon>
        <taxon>Streptophyta</taxon>
        <taxon>Embryophyta</taxon>
        <taxon>Tracheophyta</taxon>
        <taxon>Spermatophyta</taxon>
        <taxon>Magnoliopsida</taxon>
        <taxon>eudicotyledons</taxon>
        <taxon>Gunneridae</taxon>
        <taxon>Pentapetalae</taxon>
        <taxon>rosids</taxon>
        <taxon>fabids</taxon>
        <taxon>Rosales</taxon>
        <taxon>Cannabaceae</taxon>
        <taxon>Trema</taxon>
    </lineage>
</organism>
<accession>A0A2P5EVP1</accession>
<sequence>MNDWHEYSVHLYDLKLKGVQFRMGLMMDCVRRVRGGRGSVATGMMRSNRYKVGWVRRIPTGMGLMGSSDHGVRMTGSVKRGLVSTGVGYSQG</sequence>